<dbReference type="InterPro" id="IPR015943">
    <property type="entry name" value="WD40/YVTN_repeat-like_dom_sf"/>
</dbReference>
<dbReference type="PANTHER" id="PTHR14588">
    <property type="entry name" value="DDB1- AND CUL4-ASSOCIATED FACTOR 10"/>
    <property type="match status" value="1"/>
</dbReference>
<dbReference type="SMART" id="SM00320">
    <property type="entry name" value="WD40"/>
    <property type="match status" value="5"/>
</dbReference>
<evidence type="ECO:0000256" key="4">
    <source>
        <dbReference type="PROSITE-ProRule" id="PRU00221"/>
    </source>
</evidence>
<gene>
    <name evidence="6" type="primary">5578886</name>
</gene>
<dbReference type="InterPro" id="IPR039085">
    <property type="entry name" value="DCA10"/>
</dbReference>
<dbReference type="Gene3D" id="2.130.10.10">
    <property type="entry name" value="YVTN repeat-like/Quinoprotein amine dehydrogenase"/>
    <property type="match status" value="1"/>
</dbReference>
<dbReference type="PROSITE" id="PS00678">
    <property type="entry name" value="WD_REPEATS_1"/>
    <property type="match status" value="1"/>
</dbReference>
<evidence type="ECO:0000256" key="1">
    <source>
        <dbReference type="ARBA" id="ARBA00005903"/>
    </source>
</evidence>
<evidence type="ECO:0000313" key="7">
    <source>
        <dbReference type="Proteomes" id="UP000008820"/>
    </source>
</evidence>
<comment type="similarity">
    <text evidence="1">Belongs to the WD repeat DCAF10 family.</text>
</comment>
<feature type="repeat" description="WD" evidence="4">
    <location>
        <begin position="89"/>
        <end position="129"/>
    </location>
</feature>
<keyword evidence="3" id="KW-0677">Repeat</keyword>
<feature type="compositionally biased region" description="Polar residues" evidence="5">
    <location>
        <begin position="342"/>
        <end position="351"/>
    </location>
</feature>
<reference evidence="6 7" key="1">
    <citation type="submission" date="2017-06" db="EMBL/GenBank/DDBJ databases">
        <title>Aedes aegypti genome working group (AGWG) sequencing and assembly.</title>
        <authorList>
            <consortium name="Aedes aegypti Genome Working Group (AGWG)"/>
            <person name="Matthews B.J."/>
        </authorList>
    </citation>
    <scope>NUCLEOTIDE SEQUENCE [LARGE SCALE GENOMIC DNA]</scope>
    <source>
        <strain evidence="6 7">LVP_AGWG</strain>
    </source>
</reference>
<feature type="compositionally biased region" description="Acidic residues" evidence="5">
    <location>
        <begin position="324"/>
        <end position="334"/>
    </location>
</feature>
<dbReference type="EnsemblMetazoa" id="AAEL013887-RC">
    <property type="protein sequence ID" value="AAEL013887-PC"/>
    <property type="gene ID" value="AAEL013887"/>
</dbReference>
<dbReference type="Pfam" id="PF00400">
    <property type="entry name" value="WD40"/>
    <property type="match status" value="3"/>
</dbReference>
<dbReference type="PROSITE" id="PS50082">
    <property type="entry name" value="WD_REPEATS_2"/>
    <property type="match status" value="2"/>
</dbReference>
<dbReference type="Proteomes" id="UP000008820">
    <property type="component" value="Chromosome 1"/>
</dbReference>
<dbReference type="InParanoid" id="A0A6I8TFV3"/>
<keyword evidence="7" id="KW-1185">Reference proteome</keyword>
<sequence length="567" mass="63772">MTLHSWLRQRESGFPARFGDADSVHRAIYYSLEPKKSWNDPPNACNSCEYGGAYNLEFSPDGTILVAACEKKTIVLFDPITEKQMCTIKNAHSDSVNCVKFLDNRMFATCSDDSTVALWDTRNLKSKIRSLQGHSNWVKNIDYCKKDCLLVTSGFDGSIFTWDINSYTEQGFVYQKVFHSPGLMRCRLAPDENRLVICTTGGYLIIIHNLNLASLAKDLHGFRPNLYRLMQLRHQFIPNAARYDQAFSRKQKYNRVELVSDFPEGNDAEVISSLQIHPQGWCALSRNISYDESSEQSRNHIELHRPIELQTEWSCVHDIQEISLDDDMDSDSEDDVSKTDSAEQLQDTSTAGEGGGGEGEEENPEDNISPATVAAAAIVNAAVGEPAQPSRIGPHNINNNNQEFHAPSSDIWAAEVSLRNRNLRVENTRSLNMANVYGITSGLVPLTPAQHQQKFQQTITVNVNRMLYYIEEPNKGKGFIKEPSFSADGRVICSPHGYGIRLLAFNEHCNELPFITDREDCVPKPFHEIKTKHCHSDVVVSSKFSPKFPLLVSGCLRGKIVWHQPVL</sequence>
<dbReference type="InterPro" id="IPR001680">
    <property type="entry name" value="WD40_rpt"/>
</dbReference>
<dbReference type="SUPFAM" id="SSF50978">
    <property type="entry name" value="WD40 repeat-like"/>
    <property type="match status" value="1"/>
</dbReference>
<dbReference type="EnsemblMetazoa" id="AAEL013887-RB">
    <property type="protein sequence ID" value="AAEL013887-PB"/>
    <property type="gene ID" value="AAEL013887"/>
</dbReference>
<dbReference type="GO" id="GO:0080008">
    <property type="term" value="C:Cul4-RING E3 ubiquitin ligase complex"/>
    <property type="evidence" value="ECO:0007669"/>
    <property type="project" value="TreeGrafter"/>
</dbReference>
<reference evidence="6" key="2">
    <citation type="submission" date="2020-05" db="UniProtKB">
        <authorList>
            <consortium name="EnsemblMetazoa"/>
        </authorList>
    </citation>
    <scope>IDENTIFICATION</scope>
    <source>
        <strain evidence="6">LVP_AGWG</strain>
    </source>
</reference>
<accession>A0A6I8TFV3</accession>
<organism evidence="6 7">
    <name type="scientific">Aedes aegypti</name>
    <name type="common">Yellowfever mosquito</name>
    <name type="synonym">Culex aegypti</name>
    <dbReference type="NCBI Taxonomy" id="7159"/>
    <lineage>
        <taxon>Eukaryota</taxon>
        <taxon>Metazoa</taxon>
        <taxon>Ecdysozoa</taxon>
        <taxon>Arthropoda</taxon>
        <taxon>Hexapoda</taxon>
        <taxon>Insecta</taxon>
        <taxon>Pterygota</taxon>
        <taxon>Neoptera</taxon>
        <taxon>Endopterygota</taxon>
        <taxon>Diptera</taxon>
        <taxon>Nematocera</taxon>
        <taxon>Culicoidea</taxon>
        <taxon>Culicidae</taxon>
        <taxon>Culicinae</taxon>
        <taxon>Aedini</taxon>
        <taxon>Aedes</taxon>
        <taxon>Stegomyia</taxon>
    </lineage>
</organism>
<dbReference type="InterPro" id="IPR036322">
    <property type="entry name" value="WD40_repeat_dom_sf"/>
</dbReference>
<protein>
    <submittedName>
        <fullName evidence="6">Uncharacterized protein</fullName>
    </submittedName>
</protein>
<proteinExistence type="inferred from homology"/>
<dbReference type="InterPro" id="IPR019775">
    <property type="entry name" value="WD40_repeat_CS"/>
</dbReference>
<dbReference type="EnsemblMetazoa" id="AAEL013887-RD">
    <property type="protein sequence ID" value="AAEL013887-PD"/>
    <property type="gene ID" value="AAEL013887"/>
</dbReference>
<evidence type="ECO:0000313" key="6">
    <source>
        <dbReference type="EnsemblMetazoa" id="AAEL013887-PB"/>
    </source>
</evidence>
<keyword evidence="2 4" id="KW-0853">WD repeat</keyword>
<evidence type="ECO:0000256" key="3">
    <source>
        <dbReference type="ARBA" id="ARBA00022737"/>
    </source>
</evidence>
<dbReference type="PROSITE" id="PS50294">
    <property type="entry name" value="WD_REPEATS_REGION"/>
    <property type="match status" value="2"/>
</dbReference>
<feature type="repeat" description="WD" evidence="4">
    <location>
        <begin position="131"/>
        <end position="166"/>
    </location>
</feature>
<dbReference type="PANTHER" id="PTHR14588:SF2">
    <property type="entry name" value="DDB1- AND CUL4-ASSOCIATED FACTOR 10"/>
    <property type="match status" value="1"/>
</dbReference>
<dbReference type="OrthoDB" id="20669at2759"/>
<name>A0A6I8TFV3_AEDAE</name>
<feature type="region of interest" description="Disordered" evidence="5">
    <location>
        <begin position="324"/>
        <end position="367"/>
    </location>
</feature>
<evidence type="ECO:0000256" key="2">
    <source>
        <dbReference type="ARBA" id="ARBA00022574"/>
    </source>
</evidence>
<dbReference type="AlphaFoldDB" id="A0A6I8TFV3"/>
<dbReference type="FunFam" id="2.130.10.10:FF:000661">
    <property type="entry name" value="Uncharacterized protein, isoform A"/>
    <property type="match status" value="1"/>
</dbReference>
<dbReference type="FunCoup" id="A0A6I8TFV3">
    <property type="interactions" value="545"/>
</dbReference>
<evidence type="ECO:0000256" key="5">
    <source>
        <dbReference type="SAM" id="MobiDB-lite"/>
    </source>
</evidence>